<evidence type="ECO:0000313" key="4">
    <source>
        <dbReference type="Proteomes" id="UP000006672"/>
    </source>
</evidence>
<keyword evidence="4" id="KW-1185">Reference proteome</keyword>
<feature type="transmembrane region" description="Helical" evidence="1">
    <location>
        <begin position="12"/>
        <end position="37"/>
    </location>
</feature>
<dbReference type="EMBL" id="CAAKNF010000196">
    <property type="protein sequence ID" value="VIO87444.1"/>
    <property type="molecule type" value="Genomic_DNA"/>
</dbReference>
<evidence type="ECO:0000313" key="3">
    <source>
        <dbReference type="EMBL" id="VIO87444.1"/>
    </source>
</evidence>
<reference evidence="2" key="2">
    <citation type="submission" date="2012-12" db="EMBL/GenBank/DDBJ databases">
        <authorList>
            <person name="Gao Y.W."/>
            <person name="Fan S.T."/>
            <person name="Sun H.T."/>
            <person name="Wang Z."/>
            <person name="Gao X.L."/>
            <person name="Li Y.G."/>
            <person name="Wang T.C."/>
            <person name="Zhang K."/>
            <person name="Xu W.W."/>
            <person name="Yu Z.J."/>
            <person name="Xia X.Z."/>
        </authorList>
    </citation>
    <scope>NUCLEOTIDE SEQUENCE</scope>
    <source>
        <strain evidence="2">FR3</strain>
    </source>
</reference>
<gene>
    <name evidence="6" type="primary">bma-txt-19</name>
    <name evidence="2 5 6" type="ORF">Bm315</name>
    <name evidence="3" type="ORF">BM_BM315</name>
    <name evidence="2" type="ORF">BM_Bm315</name>
</gene>
<evidence type="ECO:0000256" key="1">
    <source>
        <dbReference type="SAM" id="Phobius"/>
    </source>
</evidence>
<feature type="transmembrane region" description="Helical" evidence="1">
    <location>
        <begin position="155"/>
        <end position="180"/>
    </location>
</feature>
<feature type="transmembrane region" description="Helical" evidence="1">
    <location>
        <begin position="57"/>
        <end position="82"/>
    </location>
</feature>
<protein>
    <submittedName>
        <fullName evidence="2">Bm315</fullName>
    </submittedName>
    <submittedName>
        <fullName evidence="5">Tetraspanin family protein</fullName>
    </submittedName>
</protein>
<dbReference type="FunCoup" id="A0A0J9XQH4">
    <property type="interactions" value="126"/>
</dbReference>
<dbReference type="OMA" id="SWYLCER"/>
<keyword evidence="1" id="KW-0472">Membrane</keyword>
<proteinExistence type="predicted"/>
<evidence type="ECO:0000313" key="6">
    <source>
        <dbReference type="WormBase" id="Bm315"/>
    </source>
</evidence>
<dbReference type="EMBL" id="LN856865">
    <property type="protein sequence ID" value="CDP92992.1"/>
    <property type="molecule type" value="Genomic_DNA"/>
</dbReference>
<evidence type="ECO:0000313" key="5">
    <source>
        <dbReference type="WBParaSite" id="Bm315.1"/>
    </source>
</evidence>
<dbReference type="WBParaSite" id="Bm315.1">
    <property type="protein sequence ID" value="Bm315.1"/>
    <property type="gene ID" value="WBGene00220576"/>
</dbReference>
<evidence type="ECO:0000313" key="2">
    <source>
        <dbReference type="EMBL" id="CDP92992.1"/>
    </source>
</evidence>
<reference evidence="5" key="4">
    <citation type="submission" date="2019-12" db="UniProtKB">
        <authorList>
            <consortium name="WormBaseParasite"/>
        </authorList>
    </citation>
    <scope>IDENTIFICATION</scope>
</reference>
<dbReference type="AlphaFoldDB" id="A0A0J9XQH4"/>
<dbReference type="GeneID" id="6102181"/>
<keyword evidence="1" id="KW-0812">Transmembrane</keyword>
<dbReference type="WormBase" id="Bm315">
    <property type="protein sequence ID" value="BM28460"/>
    <property type="gene ID" value="WBGene00220576"/>
    <property type="gene designation" value="Bma-txt-19"/>
</dbReference>
<sequence>MLPTFFIQQLKITALTFNSIFALISIFSLLIAVFSWFSPPIAGISPNPVADHHQYSLAVFFVGATSISIFLLSVLGIVSLILCSSFCMFLYIVMLLVQIFVQLSLSAFALANQHKIHATLISQWRSGSEESFSGDCGSDAICSNHLVLFSQVERIIFISLLVFFSFQVLLLFISCCYCNYLSEKEQCETIEKDNANSN</sequence>
<name>A0A0J9XQH4_BRUMA</name>
<reference evidence="2 4" key="1">
    <citation type="journal article" date="2007" name="Science">
        <title>Draft genome of the filarial nematode parasite Brugia malayi.</title>
        <authorList>
            <person name="Ghedin E."/>
            <person name="Wang S."/>
            <person name="Spiro D."/>
            <person name="Caler E."/>
            <person name="Zhao Q."/>
            <person name="Crabtree J."/>
            <person name="Allen J.E."/>
            <person name="Delcher A.L."/>
            <person name="Guiliano D.B."/>
            <person name="Miranda-Saavedra D."/>
            <person name="Angiuoli S.V."/>
            <person name="Creasy T."/>
            <person name="Amedeo P."/>
            <person name="Haas B."/>
            <person name="El-Sayed N.M."/>
            <person name="Wortman J.R."/>
            <person name="Feldblyum T."/>
            <person name="Tallon L."/>
            <person name="Schatz M."/>
            <person name="Shumway M."/>
            <person name="Koo H."/>
            <person name="Salzberg S.L."/>
            <person name="Schobel S."/>
            <person name="Pertea M."/>
            <person name="Pop M."/>
            <person name="White O."/>
            <person name="Barton G.J."/>
            <person name="Carlow C.K."/>
            <person name="Crawford M.J."/>
            <person name="Daub J."/>
            <person name="Dimmic M.W."/>
            <person name="Estes C.F."/>
            <person name="Foster J.M."/>
            <person name="Ganatra M."/>
            <person name="Gregory W.F."/>
            <person name="Johnson N.M."/>
            <person name="Jin J."/>
            <person name="Komuniecki R."/>
            <person name="Korf I."/>
            <person name="Kumar S."/>
            <person name="Laney S."/>
            <person name="Li B.W."/>
            <person name="Li W."/>
            <person name="Lindblom T.H."/>
            <person name="Lustigman S."/>
            <person name="Ma D."/>
            <person name="Maina C.V."/>
            <person name="Martin D.M."/>
            <person name="McCarter J.P."/>
            <person name="McReynolds L."/>
            <person name="Mitreva M."/>
            <person name="Nutman T.B."/>
            <person name="Parkinson J."/>
            <person name="Peregrin-Alvarez J.M."/>
            <person name="Poole C."/>
            <person name="Ren Q."/>
            <person name="Saunders L."/>
            <person name="Sluder A.E."/>
            <person name="Smith K."/>
            <person name="Stanke M."/>
            <person name="Unnasch T.R."/>
            <person name="Ware J."/>
            <person name="Wei A.D."/>
            <person name="Weil G."/>
            <person name="Williams D.J."/>
            <person name="Zhang Y."/>
            <person name="Williams S.A."/>
            <person name="Fraser-Liggett C."/>
            <person name="Slatko B."/>
            <person name="Blaxter M.L."/>
            <person name="Scott A.L."/>
        </authorList>
    </citation>
    <scope>NUCLEOTIDE SEQUENCE</scope>
    <source>
        <strain evidence="2 4">FR3</strain>
    </source>
</reference>
<organism evidence="2">
    <name type="scientific">Brugia malayi</name>
    <name type="common">Filarial nematode worm</name>
    <dbReference type="NCBI Taxonomy" id="6279"/>
    <lineage>
        <taxon>Eukaryota</taxon>
        <taxon>Metazoa</taxon>
        <taxon>Ecdysozoa</taxon>
        <taxon>Nematoda</taxon>
        <taxon>Chromadorea</taxon>
        <taxon>Rhabditida</taxon>
        <taxon>Spirurina</taxon>
        <taxon>Spiruromorpha</taxon>
        <taxon>Filarioidea</taxon>
        <taxon>Onchocercidae</taxon>
        <taxon>Brugia</taxon>
    </lineage>
</organism>
<dbReference type="CTD" id="6102181"/>
<keyword evidence="1" id="KW-1133">Transmembrane helix</keyword>
<accession>A0A4E9ETP5</accession>
<reference evidence="3" key="3">
    <citation type="submission" date="2019-04" db="EMBL/GenBank/DDBJ databases">
        <authorList>
            <person name="Howe K."/>
            <person name="Paulini M."/>
            <person name="Williams G."/>
        </authorList>
    </citation>
    <scope>NUCLEOTIDE SEQUENCE [LARGE SCALE GENOMIC DNA]</scope>
    <source>
        <strain evidence="3">FR3</strain>
    </source>
</reference>
<dbReference type="RefSeq" id="XP_001898742.1">
    <property type="nucleotide sequence ID" value="XM_001898707.1"/>
</dbReference>
<feature type="transmembrane region" description="Helical" evidence="1">
    <location>
        <begin position="89"/>
        <end position="111"/>
    </location>
</feature>
<dbReference type="KEGG" id="bmy:BM_BM315"/>
<dbReference type="OrthoDB" id="5847551at2759"/>
<dbReference type="Proteomes" id="UP000006672">
    <property type="component" value="Unassembled WGS sequence"/>
</dbReference>
<accession>A0A0J9XQH4</accession>